<dbReference type="InterPro" id="IPR036874">
    <property type="entry name" value="Carbonic_anhydrase_sf"/>
</dbReference>
<evidence type="ECO:0000256" key="2">
    <source>
        <dbReference type="ARBA" id="ARBA00012925"/>
    </source>
</evidence>
<accession>A0A935W5J4</accession>
<evidence type="ECO:0000313" key="12">
    <source>
        <dbReference type="Proteomes" id="UP000706151"/>
    </source>
</evidence>
<dbReference type="GO" id="GO:0015976">
    <property type="term" value="P:carbon utilization"/>
    <property type="evidence" value="ECO:0007669"/>
    <property type="project" value="InterPro"/>
</dbReference>
<dbReference type="PROSITE" id="PS00704">
    <property type="entry name" value="PROK_CO2_ANHYDRASE_1"/>
    <property type="match status" value="1"/>
</dbReference>
<dbReference type="SMART" id="SM00947">
    <property type="entry name" value="Pro_CA"/>
    <property type="match status" value="1"/>
</dbReference>
<comment type="similarity">
    <text evidence="1">Belongs to the beta-class carbonic anhydrase family.</text>
</comment>
<dbReference type="Pfam" id="PF00583">
    <property type="entry name" value="Acetyltransf_1"/>
    <property type="match status" value="1"/>
</dbReference>
<dbReference type="GO" id="GO:0004089">
    <property type="term" value="F:carbonate dehydratase activity"/>
    <property type="evidence" value="ECO:0007669"/>
    <property type="project" value="UniProtKB-EC"/>
</dbReference>
<dbReference type="GO" id="GO:0016747">
    <property type="term" value="F:acyltransferase activity, transferring groups other than amino-acyl groups"/>
    <property type="evidence" value="ECO:0007669"/>
    <property type="project" value="InterPro"/>
</dbReference>
<evidence type="ECO:0000256" key="3">
    <source>
        <dbReference type="ARBA" id="ARBA00022723"/>
    </source>
</evidence>
<dbReference type="PANTHER" id="PTHR11002">
    <property type="entry name" value="CARBONIC ANHYDRASE"/>
    <property type="match status" value="1"/>
</dbReference>
<proteinExistence type="inferred from homology"/>
<dbReference type="CDD" id="cd00883">
    <property type="entry name" value="beta_CA_cladeA"/>
    <property type="match status" value="1"/>
</dbReference>
<feature type="binding site" evidence="9">
    <location>
        <position position="268"/>
    </location>
    <ligand>
        <name>Zn(2+)</name>
        <dbReference type="ChEBI" id="CHEBI:29105"/>
    </ligand>
</feature>
<dbReference type="SUPFAM" id="SSF55729">
    <property type="entry name" value="Acyl-CoA N-acyltransferases (Nat)"/>
    <property type="match status" value="1"/>
</dbReference>
<evidence type="ECO:0000256" key="1">
    <source>
        <dbReference type="ARBA" id="ARBA00006217"/>
    </source>
</evidence>
<dbReference type="Gene3D" id="3.40.630.30">
    <property type="match status" value="1"/>
</dbReference>
<evidence type="ECO:0000313" key="11">
    <source>
        <dbReference type="EMBL" id="MBK7956531.1"/>
    </source>
</evidence>
<name>A0A935W5J4_9PROT</name>
<dbReference type="EC" id="4.2.1.1" evidence="2"/>
<dbReference type="InterPro" id="IPR015892">
    <property type="entry name" value="Carbonic_anhydrase_CS"/>
</dbReference>
<dbReference type="FunFam" id="3.40.1050.10:FF:000001">
    <property type="entry name" value="Carbonic anhydrase"/>
    <property type="match status" value="1"/>
</dbReference>
<dbReference type="AlphaFoldDB" id="A0A935W5J4"/>
<sequence>MTTITLRTLTAEDAAALGHVRQFFRNYAAWLGVDLCFQGFDEEMASLPGAYSLPEGRLFFAERDGQPAGCVGIRAFSNGFCEMKRLYVDPSQRGFGIGRDLVLAAIRTAKEIGYHKLLLDTLPAMRFAVRLYREMGFKETPAYYQTPLEGTMFLALDLENWSEERVSNENLFHLFDFNRAWSSRMQEMDPEYFLRLSRLQTPQYLWIGCSDSRVPANEIVGLLPGELFVHRNVANVVVHTDLNCLSVIQFAIDVLQVKHVMVVGHYGCGGVKAALNRDRAGLVDIWLRHVRDVHDKHLALVDALPPERRPDRLCELNVLEQVTNVCQTFVVQDAWQRGQPVTVHGWIYGLRDGLMRDLGFTVHRCEDLLPNYLAALEALQV</sequence>
<dbReference type="InterPro" id="IPR016181">
    <property type="entry name" value="Acyl_CoA_acyltransferase"/>
</dbReference>
<feature type="binding site" evidence="9">
    <location>
        <position position="209"/>
    </location>
    <ligand>
        <name>Zn(2+)</name>
        <dbReference type="ChEBI" id="CHEBI:29105"/>
    </ligand>
</feature>
<feature type="binding site" evidence="9">
    <location>
        <position position="211"/>
    </location>
    <ligand>
        <name>Zn(2+)</name>
        <dbReference type="ChEBI" id="CHEBI:29105"/>
    </ligand>
</feature>
<protein>
    <recommendedName>
        <fullName evidence="6">Carbonic anhydrase 2</fullName>
        <ecNumber evidence="2">4.2.1.1</ecNumber>
    </recommendedName>
    <alternativeName>
        <fullName evidence="8">Carbonate dehydratase 2</fullName>
    </alternativeName>
</protein>
<dbReference type="PANTHER" id="PTHR11002:SF76">
    <property type="entry name" value="CARBONIC ANHYDRASE"/>
    <property type="match status" value="1"/>
</dbReference>
<dbReference type="NCBIfam" id="NF007756">
    <property type="entry name" value="PRK10437.1"/>
    <property type="match status" value="1"/>
</dbReference>
<evidence type="ECO:0000256" key="7">
    <source>
        <dbReference type="ARBA" id="ARBA00048348"/>
    </source>
</evidence>
<organism evidence="11 12">
    <name type="scientific">Candidatus Accumulibacter affinis</name>
    <dbReference type="NCBI Taxonomy" id="2954384"/>
    <lineage>
        <taxon>Bacteria</taxon>
        <taxon>Pseudomonadati</taxon>
        <taxon>Pseudomonadota</taxon>
        <taxon>Betaproteobacteria</taxon>
        <taxon>Candidatus Accumulibacter</taxon>
    </lineage>
</organism>
<reference evidence="11 12" key="1">
    <citation type="submission" date="2020-10" db="EMBL/GenBank/DDBJ databases">
        <title>Connecting structure to function with the recovery of over 1000 high-quality activated sludge metagenome-assembled genomes encoding full-length rRNA genes using long-read sequencing.</title>
        <authorList>
            <person name="Singleton C.M."/>
            <person name="Petriglieri F."/>
            <person name="Kristensen J.M."/>
            <person name="Kirkegaard R.H."/>
            <person name="Michaelsen T.Y."/>
            <person name="Andersen M.H."/>
            <person name="Karst S.M."/>
            <person name="Dueholm M.S."/>
            <person name="Nielsen P.H."/>
            <person name="Albertsen M."/>
        </authorList>
    </citation>
    <scope>NUCLEOTIDE SEQUENCE [LARGE SCALE GENOMIC DNA]</scope>
    <source>
        <strain evidence="11">Fred_18-Q3-R57-64_BAT3C.720</strain>
    </source>
</reference>
<dbReference type="InterPro" id="IPR000182">
    <property type="entry name" value="GNAT_dom"/>
</dbReference>
<dbReference type="Proteomes" id="UP000706151">
    <property type="component" value="Unassembled WGS sequence"/>
</dbReference>
<gene>
    <name evidence="11" type="primary">can</name>
    <name evidence="11" type="ORF">IPK02_22835</name>
</gene>
<feature type="binding site" evidence="9">
    <location>
        <position position="265"/>
    </location>
    <ligand>
        <name>Zn(2+)</name>
        <dbReference type="ChEBI" id="CHEBI:29105"/>
    </ligand>
</feature>
<keyword evidence="5" id="KW-0456">Lyase</keyword>
<dbReference type="EMBL" id="JADJOT010000013">
    <property type="protein sequence ID" value="MBK7956531.1"/>
    <property type="molecule type" value="Genomic_DNA"/>
</dbReference>
<comment type="caution">
    <text evidence="11">The sequence shown here is derived from an EMBL/GenBank/DDBJ whole genome shotgun (WGS) entry which is preliminary data.</text>
</comment>
<dbReference type="Gene3D" id="3.40.1050.10">
    <property type="entry name" value="Carbonic anhydrase"/>
    <property type="match status" value="1"/>
</dbReference>
<dbReference type="CDD" id="cd04301">
    <property type="entry name" value="NAT_SF"/>
    <property type="match status" value="1"/>
</dbReference>
<dbReference type="PROSITE" id="PS00705">
    <property type="entry name" value="PROK_CO2_ANHYDRASE_2"/>
    <property type="match status" value="1"/>
</dbReference>
<dbReference type="GO" id="GO:0008270">
    <property type="term" value="F:zinc ion binding"/>
    <property type="evidence" value="ECO:0007669"/>
    <property type="project" value="InterPro"/>
</dbReference>
<evidence type="ECO:0000256" key="4">
    <source>
        <dbReference type="ARBA" id="ARBA00022833"/>
    </source>
</evidence>
<evidence type="ECO:0000256" key="9">
    <source>
        <dbReference type="PIRSR" id="PIRSR601765-1"/>
    </source>
</evidence>
<comment type="cofactor">
    <cofactor evidence="9">
        <name>Zn(2+)</name>
        <dbReference type="ChEBI" id="CHEBI:29105"/>
    </cofactor>
    <text evidence="9">Binds 1 zinc ion per subunit.</text>
</comment>
<keyword evidence="4 9" id="KW-0862">Zinc</keyword>
<evidence type="ECO:0000259" key="10">
    <source>
        <dbReference type="PROSITE" id="PS51186"/>
    </source>
</evidence>
<dbReference type="InterPro" id="IPR001765">
    <property type="entry name" value="Carbonic_anhydrase"/>
</dbReference>
<keyword evidence="3 9" id="KW-0479">Metal-binding</keyword>
<evidence type="ECO:0000256" key="6">
    <source>
        <dbReference type="ARBA" id="ARBA00039351"/>
    </source>
</evidence>
<feature type="domain" description="N-acetyltransferase" evidence="10">
    <location>
        <begin position="4"/>
        <end position="159"/>
    </location>
</feature>
<dbReference type="Pfam" id="PF00484">
    <property type="entry name" value="Pro_CA"/>
    <property type="match status" value="1"/>
</dbReference>
<evidence type="ECO:0000256" key="8">
    <source>
        <dbReference type="ARBA" id="ARBA00082533"/>
    </source>
</evidence>
<evidence type="ECO:0000256" key="5">
    <source>
        <dbReference type="ARBA" id="ARBA00023239"/>
    </source>
</evidence>
<dbReference type="PROSITE" id="PS51186">
    <property type="entry name" value="GNAT"/>
    <property type="match status" value="1"/>
</dbReference>
<comment type="catalytic activity">
    <reaction evidence="7">
        <text>hydrogencarbonate + H(+) = CO2 + H2O</text>
        <dbReference type="Rhea" id="RHEA:10748"/>
        <dbReference type="ChEBI" id="CHEBI:15377"/>
        <dbReference type="ChEBI" id="CHEBI:15378"/>
        <dbReference type="ChEBI" id="CHEBI:16526"/>
        <dbReference type="ChEBI" id="CHEBI:17544"/>
        <dbReference type="EC" id="4.2.1.1"/>
    </reaction>
</comment>
<dbReference type="SUPFAM" id="SSF53056">
    <property type="entry name" value="beta-carbonic anhydrase, cab"/>
    <property type="match status" value="1"/>
</dbReference>